<dbReference type="PANTHER" id="PTHR30329">
    <property type="entry name" value="STATOR ELEMENT OF FLAGELLAR MOTOR COMPLEX"/>
    <property type="match status" value="1"/>
</dbReference>
<keyword evidence="6" id="KW-0812">Transmembrane</keyword>
<dbReference type="InterPro" id="IPR036737">
    <property type="entry name" value="OmpA-like_sf"/>
</dbReference>
<dbReference type="PRINTS" id="PR01021">
    <property type="entry name" value="OMPADOMAIN"/>
</dbReference>
<dbReference type="CDD" id="cd07185">
    <property type="entry name" value="OmpA_C-like"/>
    <property type="match status" value="1"/>
</dbReference>
<evidence type="ECO:0000259" key="7">
    <source>
        <dbReference type="PROSITE" id="PS51123"/>
    </source>
</evidence>
<dbReference type="GO" id="GO:0009279">
    <property type="term" value="C:cell outer membrane"/>
    <property type="evidence" value="ECO:0007669"/>
    <property type="project" value="UniProtKB-SubCell"/>
</dbReference>
<comment type="caution">
    <text evidence="8">The sequence shown here is derived from an EMBL/GenBank/DDBJ whole genome shotgun (WGS) entry which is preliminary data.</text>
</comment>
<dbReference type="Gene3D" id="3.30.1330.60">
    <property type="entry name" value="OmpA-like domain"/>
    <property type="match status" value="1"/>
</dbReference>
<dbReference type="AlphaFoldDB" id="A0A7K1XUX8"/>
<dbReference type="EMBL" id="WVHS01000001">
    <property type="protein sequence ID" value="MXV14296.1"/>
    <property type="molecule type" value="Genomic_DNA"/>
</dbReference>
<keyword evidence="2 4" id="KW-0472">Membrane</keyword>
<dbReference type="PROSITE" id="PS51123">
    <property type="entry name" value="OMPA_2"/>
    <property type="match status" value="1"/>
</dbReference>
<evidence type="ECO:0000256" key="5">
    <source>
        <dbReference type="SAM" id="MobiDB-lite"/>
    </source>
</evidence>
<feature type="transmembrane region" description="Helical" evidence="6">
    <location>
        <begin position="38"/>
        <end position="56"/>
    </location>
</feature>
<sequence>MTFNLQKKEQPGGDQKKSTFDLSKKAATVAASPKRSNWPYLVVALLLAGGAVLYVANRDESHGTKGNHVTEAGIKPSAATEPNPPHEALTAASFGVGSAELAGIDEVTIKRIQSKLKSGRVKVEVHGYASSEGTLSLNQAISQARAEALKKVLVENGIPASAIKVTGMGIGHPVASNETEEGRRKNRRVEVIFVE</sequence>
<comment type="subcellular location">
    <subcellularLocation>
        <location evidence="1">Cell outer membrane</location>
    </subcellularLocation>
</comment>
<evidence type="ECO:0000256" key="4">
    <source>
        <dbReference type="PROSITE-ProRule" id="PRU00473"/>
    </source>
</evidence>
<dbReference type="Proteomes" id="UP000451233">
    <property type="component" value="Unassembled WGS sequence"/>
</dbReference>
<dbReference type="SUPFAM" id="SSF103088">
    <property type="entry name" value="OmpA-like"/>
    <property type="match status" value="1"/>
</dbReference>
<dbReference type="InterPro" id="IPR050330">
    <property type="entry name" value="Bact_OuterMem_StrucFunc"/>
</dbReference>
<accession>A0A7K1XUX8</accession>
<dbReference type="Pfam" id="PF00691">
    <property type="entry name" value="OmpA"/>
    <property type="match status" value="1"/>
</dbReference>
<dbReference type="InterPro" id="IPR006665">
    <property type="entry name" value="OmpA-like"/>
</dbReference>
<evidence type="ECO:0000313" key="9">
    <source>
        <dbReference type="Proteomes" id="UP000451233"/>
    </source>
</evidence>
<keyword evidence="9" id="KW-1185">Reference proteome</keyword>
<name>A0A7K1XUX8_9SPHI</name>
<dbReference type="InterPro" id="IPR006664">
    <property type="entry name" value="OMP_bac"/>
</dbReference>
<organism evidence="8 9">
    <name type="scientific">Hufsiella ginkgonis</name>
    <dbReference type="NCBI Taxonomy" id="2695274"/>
    <lineage>
        <taxon>Bacteria</taxon>
        <taxon>Pseudomonadati</taxon>
        <taxon>Bacteroidota</taxon>
        <taxon>Sphingobacteriia</taxon>
        <taxon>Sphingobacteriales</taxon>
        <taxon>Sphingobacteriaceae</taxon>
        <taxon>Hufsiella</taxon>
    </lineage>
</organism>
<protein>
    <submittedName>
        <fullName evidence="8">OmpA family protein</fullName>
    </submittedName>
</protein>
<feature type="domain" description="OmpA-like" evidence="7">
    <location>
        <begin position="81"/>
        <end position="195"/>
    </location>
</feature>
<keyword evidence="3" id="KW-0998">Cell outer membrane</keyword>
<proteinExistence type="predicted"/>
<evidence type="ECO:0000256" key="2">
    <source>
        <dbReference type="ARBA" id="ARBA00023136"/>
    </source>
</evidence>
<dbReference type="PANTHER" id="PTHR30329:SF21">
    <property type="entry name" value="LIPOPROTEIN YIAD-RELATED"/>
    <property type="match status" value="1"/>
</dbReference>
<dbReference type="RefSeq" id="WP_160905277.1">
    <property type="nucleotide sequence ID" value="NZ_WVHS01000001.1"/>
</dbReference>
<reference evidence="8 9" key="1">
    <citation type="submission" date="2019-11" db="EMBL/GenBank/DDBJ databases">
        <title>Pedobacter sp. HMF7056 Genome sequencing and assembly.</title>
        <authorList>
            <person name="Kang H."/>
            <person name="Kim H."/>
            <person name="Joh K."/>
        </authorList>
    </citation>
    <scope>NUCLEOTIDE SEQUENCE [LARGE SCALE GENOMIC DNA]</scope>
    <source>
        <strain evidence="8 9">HMF7056</strain>
    </source>
</reference>
<keyword evidence="6" id="KW-1133">Transmembrane helix</keyword>
<gene>
    <name evidence="8" type="ORF">GS398_03220</name>
</gene>
<feature type="region of interest" description="Disordered" evidence="5">
    <location>
        <begin position="1"/>
        <end position="21"/>
    </location>
</feature>
<evidence type="ECO:0000256" key="6">
    <source>
        <dbReference type="SAM" id="Phobius"/>
    </source>
</evidence>
<evidence type="ECO:0000256" key="1">
    <source>
        <dbReference type="ARBA" id="ARBA00004442"/>
    </source>
</evidence>
<evidence type="ECO:0000313" key="8">
    <source>
        <dbReference type="EMBL" id="MXV14296.1"/>
    </source>
</evidence>
<evidence type="ECO:0000256" key="3">
    <source>
        <dbReference type="ARBA" id="ARBA00023237"/>
    </source>
</evidence>